<evidence type="ECO:0000259" key="4">
    <source>
        <dbReference type="SMART" id="SM00460"/>
    </source>
</evidence>
<evidence type="ECO:0000256" key="2">
    <source>
        <dbReference type="ARBA" id="ARBA00022803"/>
    </source>
</evidence>
<dbReference type="Gene3D" id="2.60.120.1130">
    <property type="match status" value="1"/>
</dbReference>
<dbReference type="SUPFAM" id="SSF48452">
    <property type="entry name" value="TPR-like"/>
    <property type="match status" value="1"/>
</dbReference>
<evidence type="ECO:0000256" key="3">
    <source>
        <dbReference type="PROSITE-ProRule" id="PRU00339"/>
    </source>
</evidence>
<dbReference type="PANTHER" id="PTHR45586:SF1">
    <property type="entry name" value="LIPOPOLYSACCHARIDE ASSEMBLY PROTEIN B"/>
    <property type="match status" value="1"/>
</dbReference>
<dbReference type="PROSITE" id="PS50005">
    <property type="entry name" value="TPR"/>
    <property type="match status" value="2"/>
</dbReference>
<evidence type="ECO:0000313" key="6">
    <source>
        <dbReference type="Proteomes" id="UP000237662"/>
    </source>
</evidence>
<dbReference type="InterPro" id="IPR051012">
    <property type="entry name" value="CellSynth/LPSAsmb/PSIAsmb"/>
</dbReference>
<keyword evidence="1" id="KW-0677">Repeat</keyword>
<dbReference type="InterPro" id="IPR002931">
    <property type="entry name" value="Transglutaminase-like"/>
</dbReference>
<dbReference type="OrthoDB" id="98874at2"/>
<protein>
    <submittedName>
        <fullName evidence="5">Tetratricopeptide repeat protein</fullName>
    </submittedName>
</protein>
<organism evidence="5 6">
    <name type="scientific">Neolewinella xylanilytica</name>
    <dbReference type="NCBI Taxonomy" id="1514080"/>
    <lineage>
        <taxon>Bacteria</taxon>
        <taxon>Pseudomonadati</taxon>
        <taxon>Bacteroidota</taxon>
        <taxon>Saprospiria</taxon>
        <taxon>Saprospirales</taxon>
        <taxon>Lewinellaceae</taxon>
        <taxon>Neolewinella</taxon>
    </lineage>
</organism>
<accession>A0A2S6I271</accession>
<dbReference type="InterPro" id="IPR011990">
    <property type="entry name" value="TPR-like_helical_dom_sf"/>
</dbReference>
<sequence>MLDMRSFITVLLTVFFSGPFLRAQVNPLQTGYDLLTDNREREARDYFAAQLTGSHAGEAAMALSFAESMLQNVPGSVEAFIKFAQLERDAARRNAYLDAVWSAGHGEMGAEQLAFVEEQTRNPYSRLRPLAYYALGEHYYFTDDLKQSRANFEKLGPVDGWSITGPFENISESGFDQDFGVLAQPGAGAPFTSKFGVSVSWFPVERLDRHGWLHFGNHLSTENAVAYAQTFAQSDRDQTVVFRLGNSGSVKVWVNDRLVFTEFHERDNHLDTYRFAVDLNAGYNRILIQVGATTSTGSNFLLRITDEAGALLPGLSYSRDVQRYVPAEGEKVIVYENPTVAYFEPLIASGKATYIDYLAFAQFHLLNGYHEESKAVLSEALARYPKNHHIVSQLIPLLRQMDDETKASELEQRLKVDAPDHHHSLNGRMKDAQNLEDWPQYAELLNTYKAKFGESELTLGHDLILAGGRSEAEKVRSLIEAGYDRFPASAEIAIGLANIASGVRQRPKDAIKILEKYLKSHYRESVVEELIDLRFKAGEPAEVLKLFDMMLEHDPVSVNTYSRLSRLYYLLSDYGKSQEMLDRALAIAPYSGSLYSSQADIYSEAGDKERAQAAYEKALSLNSYDYGSRDALRTLRSEAASAFAALPETDYYGLYAAAKGAEAYPDDHSVILAFDVQQVVHEGGANESRTSLLVKVLNPEGVDFWKEYTIPIYGSQQGNVEKVEVLNPDGTRHDASRSGADVVFDRLQPGGAIHLVYRVQDYKYGRLSGKFWNEHPLAFGLPSVQSTYSLLVPADAPFQVKVTGMEHTDVEPTRTKVDGRDLYVWQMNDRPGLQPEAVSPDYDDILPTVRVSNIEDWEFIARWYSELTYAKVRVDESVTEAVAELFADAPVNLTKREEVQRIYEFVAGKIRYISVPFLQSNFIPQRAAKTLATRQGDCKDVSSLFVAMCDVRGIEANLVLINTRDRSLQPLALPGIGFNHCIARVELDGEAYYVELTDENLPFGTGDWSVNNSFAVVIPRRGEAFDGTAGRINPPSRGVNATIREGKVTFEGNDLIFSLDNRVVNSVASNYRHQYRNESADNRLRYMQEAISGDYPRIELTKLEFGADLNDLAVNQVSYHSEYRASDPGNKIGGMTIYPLILSDRMEAPPYTTTQERKLPIDLWQTFQAEYYEQTLEVINPTGKALVEVPEGIKISNDFLDYAIEYTASDNGLTIFRTLLLKKDVVAPAHYADFREDMFRIVEADKVNLAYR</sequence>
<dbReference type="SMART" id="SM00460">
    <property type="entry name" value="TGc"/>
    <property type="match status" value="1"/>
</dbReference>
<dbReference type="AlphaFoldDB" id="A0A2S6I271"/>
<name>A0A2S6I271_9BACT</name>
<dbReference type="InterPro" id="IPR038765">
    <property type="entry name" value="Papain-like_cys_pep_sf"/>
</dbReference>
<comment type="caution">
    <text evidence="5">The sequence shown here is derived from an EMBL/GenBank/DDBJ whole genome shotgun (WGS) entry which is preliminary data.</text>
</comment>
<dbReference type="Gene3D" id="1.25.40.10">
    <property type="entry name" value="Tetratricopeptide repeat domain"/>
    <property type="match status" value="2"/>
</dbReference>
<proteinExistence type="predicted"/>
<dbReference type="Pfam" id="PF13181">
    <property type="entry name" value="TPR_8"/>
    <property type="match status" value="1"/>
</dbReference>
<dbReference type="PANTHER" id="PTHR45586">
    <property type="entry name" value="TPR REPEAT-CONTAINING PROTEIN PA4667"/>
    <property type="match status" value="1"/>
</dbReference>
<dbReference type="SUPFAM" id="SSF54001">
    <property type="entry name" value="Cysteine proteinases"/>
    <property type="match status" value="1"/>
</dbReference>
<keyword evidence="6" id="KW-1185">Reference proteome</keyword>
<dbReference type="Pfam" id="PF01841">
    <property type="entry name" value="Transglut_core"/>
    <property type="match status" value="1"/>
</dbReference>
<dbReference type="InterPro" id="IPR019734">
    <property type="entry name" value="TPR_rpt"/>
</dbReference>
<dbReference type="Gene3D" id="2.60.40.3140">
    <property type="match status" value="1"/>
</dbReference>
<dbReference type="Pfam" id="PF12969">
    <property type="entry name" value="DUF3857"/>
    <property type="match status" value="1"/>
</dbReference>
<dbReference type="InterPro" id="IPR024618">
    <property type="entry name" value="DUF3857"/>
</dbReference>
<dbReference type="Proteomes" id="UP000237662">
    <property type="component" value="Unassembled WGS sequence"/>
</dbReference>
<dbReference type="Gene3D" id="3.10.620.30">
    <property type="match status" value="1"/>
</dbReference>
<keyword evidence="2 3" id="KW-0802">TPR repeat</keyword>
<reference evidence="5 6" key="1">
    <citation type="submission" date="2018-02" db="EMBL/GenBank/DDBJ databases">
        <title>Genomic Encyclopedia of Archaeal and Bacterial Type Strains, Phase II (KMG-II): from individual species to whole genera.</title>
        <authorList>
            <person name="Goeker M."/>
        </authorList>
    </citation>
    <scope>NUCLEOTIDE SEQUENCE [LARGE SCALE GENOMIC DNA]</scope>
    <source>
        <strain evidence="5 6">DSM 29526</strain>
    </source>
</reference>
<evidence type="ECO:0000313" key="5">
    <source>
        <dbReference type="EMBL" id="PPK85268.1"/>
    </source>
</evidence>
<evidence type="ECO:0000256" key="1">
    <source>
        <dbReference type="ARBA" id="ARBA00022737"/>
    </source>
</evidence>
<feature type="repeat" description="TPR" evidence="3">
    <location>
        <begin position="592"/>
        <end position="625"/>
    </location>
</feature>
<gene>
    <name evidence="5" type="ORF">CLV84_2160</name>
</gene>
<dbReference type="EMBL" id="PTJC01000006">
    <property type="protein sequence ID" value="PPK85268.1"/>
    <property type="molecule type" value="Genomic_DNA"/>
</dbReference>
<feature type="repeat" description="TPR" evidence="3">
    <location>
        <begin position="558"/>
        <end position="591"/>
    </location>
</feature>
<feature type="domain" description="Transglutaminase-like" evidence="4">
    <location>
        <begin position="930"/>
        <end position="998"/>
    </location>
</feature>
<dbReference type="SMART" id="SM00028">
    <property type="entry name" value="TPR"/>
    <property type="match status" value="3"/>
</dbReference>